<dbReference type="SUPFAM" id="SSF48317">
    <property type="entry name" value="Acid phosphatase/Vanadium-dependent haloperoxidase"/>
    <property type="match status" value="1"/>
</dbReference>
<protein>
    <submittedName>
        <fullName evidence="2">Uncharacterized protein</fullName>
    </submittedName>
</protein>
<proteinExistence type="predicted"/>
<organism evidence="2 3">
    <name type="scientific">Streptomyces spinoverrucosus</name>
    <dbReference type="NCBI Taxonomy" id="284043"/>
    <lineage>
        <taxon>Bacteria</taxon>
        <taxon>Bacillati</taxon>
        <taxon>Actinomycetota</taxon>
        <taxon>Actinomycetes</taxon>
        <taxon>Kitasatosporales</taxon>
        <taxon>Streptomycetaceae</taxon>
        <taxon>Streptomyces</taxon>
    </lineage>
</organism>
<accession>A0A4Y3VUM6</accession>
<dbReference type="Gene3D" id="1.10.606.20">
    <property type="match status" value="1"/>
</dbReference>
<evidence type="ECO:0000256" key="1">
    <source>
        <dbReference type="SAM" id="SignalP"/>
    </source>
</evidence>
<dbReference type="InterPro" id="IPR006311">
    <property type="entry name" value="TAT_signal"/>
</dbReference>
<dbReference type="PANTHER" id="PTHR34599:SF1">
    <property type="entry name" value="PHOSPHATIDIC ACID PHOSPHATASE TYPE 2_HALOPEROXIDASE DOMAIN-CONTAINING PROTEIN"/>
    <property type="match status" value="1"/>
</dbReference>
<dbReference type="AlphaFoldDB" id="A0A4Y3VUM6"/>
<dbReference type="PROSITE" id="PS51318">
    <property type="entry name" value="TAT"/>
    <property type="match status" value="1"/>
</dbReference>
<gene>
    <name evidence="2" type="ORF">SSP24_76030</name>
</gene>
<name>A0A4Y3VUM6_9ACTN</name>
<dbReference type="CDD" id="cd03398">
    <property type="entry name" value="PAP2_haloperoxidase"/>
    <property type="match status" value="1"/>
</dbReference>
<dbReference type="Proteomes" id="UP000317881">
    <property type="component" value="Unassembled WGS sequence"/>
</dbReference>
<keyword evidence="3" id="KW-1185">Reference proteome</keyword>
<reference evidence="2 3" key="1">
    <citation type="submission" date="2019-06" db="EMBL/GenBank/DDBJ databases">
        <title>Whole genome shotgun sequence of Streptomyces spinoverrucosus NBRC 14228.</title>
        <authorList>
            <person name="Hosoyama A."/>
            <person name="Uohara A."/>
            <person name="Ohji S."/>
            <person name="Ichikawa N."/>
        </authorList>
    </citation>
    <scope>NUCLEOTIDE SEQUENCE [LARGE SCALE GENOMIC DNA]</scope>
    <source>
        <strain evidence="2 3">NBRC 14228</strain>
    </source>
</reference>
<feature type="signal peptide" evidence="1">
    <location>
        <begin position="1"/>
        <end position="33"/>
    </location>
</feature>
<dbReference type="InterPro" id="IPR036938">
    <property type="entry name" value="PAP2/HPO_sf"/>
</dbReference>
<evidence type="ECO:0000313" key="3">
    <source>
        <dbReference type="Proteomes" id="UP000317881"/>
    </source>
</evidence>
<feature type="chain" id="PRO_5021436355" evidence="1">
    <location>
        <begin position="34"/>
        <end position="432"/>
    </location>
</feature>
<comment type="caution">
    <text evidence="2">The sequence shown here is derived from an EMBL/GenBank/DDBJ whole genome shotgun (WGS) entry which is preliminary data.</text>
</comment>
<sequence length="432" mass="46615">METPRPRTLRRRTLVVGLTAALTLGATTATTVAAPDRAPAPAAPAAQVLLDWNEIAVATINGDARRYAAEQTVWYGFVSAAVYNAVVGIEGRYTPYQWDVRGPREASAEAAAAAAAHRVLLTYFPKSKARLDAAYTTSLKNVPDGQAEQLGVAYGRQAADRVVQLRVNDGRGAPVTFTQSPAPGVWRPTPPENAPFHLPWLAKTKPLVLDSAERFLPGAPPATNSRRYARDVAEVRVLGAKNSKVRTPRQTETARFFADVLPVQFQAGYRDHVKRHGLDLVDAARLFAAANTATADATITAWNAKYTYARWRPITAIRLADTDSNAMTTADPAWEPLLRTSADPDYVSGHSAATGAATTVLHRLTGGNIDFRISSAVTGTTRTYTKAADLNRDVNGSRLWGGVHFRTSGEAGDRLGQQVGTYTLDHSFRPVS</sequence>
<dbReference type="EMBL" id="BJND01000087">
    <property type="protein sequence ID" value="GEC09948.1"/>
    <property type="molecule type" value="Genomic_DNA"/>
</dbReference>
<dbReference type="RefSeq" id="WP_141315084.1">
    <property type="nucleotide sequence ID" value="NZ_BJND01000087.1"/>
</dbReference>
<dbReference type="PANTHER" id="PTHR34599">
    <property type="entry name" value="PEROXIDASE-RELATED"/>
    <property type="match status" value="1"/>
</dbReference>
<evidence type="ECO:0000313" key="2">
    <source>
        <dbReference type="EMBL" id="GEC09948.1"/>
    </source>
</evidence>
<keyword evidence="1" id="KW-0732">Signal</keyword>
<dbReference type="OrthoDB" id="103227at2"/>
<dbReference type="InterPro" id="IPR052559">
    <property type="entry name" value="V-haloperoxidase"/>
</dbReference>